<dbReference type="OrthoDB" id="9777271at2"/>
<accession>A0A8H9MB65</accession>
<feature type="domain" description="CHAD" evidence="1">
    <location>
        <begin position="1"/>
        <end position="248"/>
    </location>
</feature>
<evidence type="ECO:0000259" key="1">
    <source>
        <dbReference type="PROSITE" id="PS51708"/>
    </source>
</evidence>
<dbReference type="Pfam" id="PF05235">
    <property type="entry name" value="CHAD"/>
    <property type="match status" value="1"/>
</dbReference>
<gene>
    <name evidence="2" type="ORF">GCM10017566_02180</name>
</gene>
<dbReference type="InterPro" id="IPR038186">
    <property type="entry name" value="CHAD_dom_sf"/>
</dbReference>
<comment type="caution">
    <text evidence="2">The sequence shown here is derived from an EMBL/GenBank/DDBJ whole genome shotgun (WGS) entry which is preliminary data.</text>
</comment>
<keyword evidence="3" id="KW-1185">Reference proteome</keyword>
<reference evidence="2" key="1">
    <citation type="journal article" date="2014" name="Int. J. Syst. Evol. Microbiol.">
        <title>Complete genome sequence of Corynebacterium casei LMG S-19264T (=DSM 44701T), isolated from a smear-ripened cheese.</title>
        <authorList>
            <consortium name="US DOE Joint Genome Institute (JGI-PGF)"/>
            <person name="Walter F."/>
            <person name="Albersmeier A."/>
            <person name="Kalinowski J."/>
            <person name="Ruckert C."/>
        </authorList>
    </citation>
    <scope>NUCLEOTIDE SEQUENCE</scope>
    <source>
        <strain evidence="2">CGMCC 4.7679</strain>
    </source>
</reference>
<evidence type="ECO:0000313" key="3">
    <source>
        <dbReference type="Proteomes" id="UP000658656"/>
    </source>
</evidence>
<dbReference type="PANTHER" id="PTHR39339:SF1">
    <property type="entry name" value="CHAD DOMAIN-CONTAINING PROTEIN"/>
    <property type="match status" value="1"/>
</dbReference>
<name>A0A8H9MB65_9PSEU</name>
<dbReference type="PANTHER" id="PTHR39339">
    <property type="entry name" value="SLR1444 PROTEIN"/>
    <property type="match status" value="1"/>
</dbReference>
<organism evidence="2 3">
    <name type="scientific">Amycolatopsis bartoniae</name>
    <dbReference type="NCBI Taxonomy" id="941986"/>
    <lineage>
        <taxon>Bacteria</taxon>
        <taxon>Bacillati</taxon>
        <taxon>Actinomycetota</taxon>
        <taxon>Actinomycetes</taxon>
        <taxon>Pseudonocardiales</taxon>
        <taxon>Pseudonocardiaceae</taxon>
        <taxon>Amycolatopsis</taxon>
    </lineage>
</organism>
<dbReference type="InterPro" id="IPR007899">
    <property type="entry name" value="CHAD_dom"/>
</dbReference>
<protein>
    <recommendedName>
        <fullName evidence="1">CHAD domain-containing protein</fullName>
    </recommendedName>
</protein>
<dbReference type="AlphaFoldDB" id="A0A8H9MB65"/>
<reference evidence="2" key="2">
    <citation type="submission" date="2020-09" db="EMBL/GenBank/DDBJ databases">
        <authorList>
            <person name="Sun Q."/>
            <person name="Zhou Y."/>
        </authorList>
    </citation>
    <scope>NUCLEOTIDE SEQUENCE</scope>
    <source>
        <strain evidence="2">CGMCC 4.7679</strain>
    </source>
</reference>
<dbReference type="SMART" id="SM00880">
    <property type="entry name" value="CHAD"/>
    <property type="match status" value="1"/>
</dbReference>
<evidence type="ECO:0000313" key="2">
    <source>
        <dbReference type="EMBL" id="GHF33123.1"/>
    </source>
</evidence>
<dbReference type="PROSITE" id="PS51708">
    <property type="entry name" value="CHAD"/>
    <property type="match status" value="1"/>
</dbReference>
<dbReference type="Gene3D" id="1.40.20.10">
    <property type="entry name" value="CHAD domain"/>
    <property type="match status" value="1"/>
</dbReference>
<proteinExistence type="predicted"/>
<sequence>MHQLRVAMRRTRSVLTAFRHVLDRDATRQVSDELRWAAGELSAARDTEVLREHLVGELARLPEEAVTPGAKARLTAYFDEQTAQGRDRVREALSSGRYAELLDALERLVARPPFTGQANEPAQDVLERAVRRTHRRLAREAGRLGDLAPGAELDTGLHEVRKKAKRARYAAEAVEPVVGKRVRRWRQDVKALAGTLGEHHDSVVAREVLRGLAGEPGAFTFGVLHQRETERGQRLHQRFTEQWESLGAP</sequence>
<dbReference type="Proteomes" id="UP000658656">
    <property type="component" value="Unassembled WGS sequence"/>
</dbReference>
<dbReference type="EMBL" id="BNAV01000001">
    <property type="protein sequence ID" value="GHF33123.1"/>
    <property type="molecule type" value="Genomic_DNA"/>
</dbReference>